<evidence type="ECO:0000256" key="4">
    <source>
        <dbReference type="ARBA" id="ARBA00022679"/>
    </source>
</evidence>
<dbReference type="PANTHER" id="PTHR36449">
    <property type="entry name" value="ACETYLTRANSFERASE-RELATED"/>
    <property type="match status" value="1"/>
</dbReference>
<sequence length="162" mass="17785">MPLSKQHQRDAFTCGEESLDRYIQRFAKQNIKQRISRVFVASPVTEPAGIAGYYTLSADSLAAQALPPARQRKLPQHPVPVALLGRLAIATPYQGQGLGQILVADALQRVVRASQVLAVYALIVDALNPRVAEFYQRLGFIPLPSQPLKLFLPLDSVADLVE</sequence>
<protein>
    <submittedName>
        <fullName evidence="8">GNAT family N-acetyltransferase</fullName>
    </submittedName>
</protein>
<organism evidence="8">
    <name type="scientific">Candidatus Thiothrix putei</name>
    <dbReference type="NCBI Taxonomy" id="3080811"/>
    <lineage>
        <taxon>Bacteria</taxon>
        <taxon>Pseudomonadati</taxon>
        <taxon>Pseudomonadota</taxon>
        <taxon>Gammaproteobacteria</taxon>
        <taxon>Thiotrichales</taxon>
        <taxon>Thiotrichaceae</taxon>
        <taxon>Thiothrix</taxon>
    </lineage>
</organism>
<feature type="domain" description="N-acetyltransferase" evidence="7">
    <location>
        <begin position="1"/>
        <end position="155"/>
    </location>
</feature>
<evidence type="ECO:0000256" key="1">
    <source>
        <dbReference type="ARBA" id="ARBA00009342"/>
    </source>
</evidence>
<dbReference type="Proteomes" id="UP001301326">
    <property type="component" value="Chromosome"/>
</dbReference>
<evidence type="ECO:0000259" key="7">
    <source>
        <dbReference type="PROSITE" id="PS51186"/>
    </source>
</evidence>
<evidence type="ECO:0000313" key="8">
    <source>
        <dbReference type="EMBL" id="WGZ93806.1"/>
    </source>
</evidence>
<gene>
    <name evidence="8" type="ORF">QJT81_18775</name>
</gene>
<dbReference type="InterPro" id="IPR016181">
    <property type="entry name" value="Acyl_CoA_acyltransferase"/>
</dbReference>
<evidence type="ECO:0000256" key="3">
    <source>
        <dbReference type="ARBA" id="ARBA00022649"/>
    </source>
</evidence>
<dbReference type="PANTHER" id="PTHR36449:SF1">
    <property type="entry name" value="ACETYLTRANSFERASE"/>
    <property type="match status" value="1"/>
</dbReference>
<evidence type="ECO:0000256" key="2">
    <source>
        <dbReference type="ARBA" id="ARBA00022491"/>
    </source>
</evidence>
<keyword evidence="4" id="KW-0808">Transferase</keyword>
<dbReference type="Pfam" id="PF00583">
    <property type="entry name" value="Acetyltransf_1"/>
    <property type="match status" value="1"/>
</dbReference>
<dbReference type="Gene3D" id="3.40.630.30">
    <property type="match status" value="1"/>
</dbReference>
<evidence type="ECO:0000256" key="5">
    <source>
        <dbReference type="ARBA" id="ARBA00023315"/>
    </source>
</evidence>
<dbReference type="EMBL" id="CP124756">
    <property type="protein sequence ID" value="WGZ93806.1"/>
    <property type="molecule type" value="Genomic_DNA"/>
</dbReference>
<comment type="catalytic activity">
    <reaction evidence="6">
        <text>glycyl-tRNA(Gly) + acetyl-CoA = N-acetylglycyl-tRNA(Gly) + CoA + H(+)</text>
        <dbReference type="Rhea" id="RHEA:81867"/>
        <dbReference type="Rhea" id="RHEA-COMP:9683"/>
        <dbReference type="Rhea" id="RHEA-COMP:19766"/>
        <dbReference type="ChEBI" id="CHEBI:15378"/>
        <dbReference type="ChEBI" id="CHEBI:57287"/>
        <dbReference type="ChEBI" id="CHEBI:57288"/>
        <dbReference type="ChEBI" id="CHEBI:78522"/>
        <dbReference type="ChEBI" id="CHEBI:232036"/>
    </reaction>
</comment>
<keyword evidence="3" id="KW-1277">Toxin-antitoxin system</keyword>
<dbReference type="AlphaFoldDB" id="A0AA95HFC7"/>
<dbReference type="InterPro" id="IPR000182">
    <property type="entry name" value="GNAT_dom"/>
</dbReference>
<evidence type="ECO:0000256" key="6">
    <source>
        <dbReference type="ARBA" id="ARBA00049880"/>
    </source>
</evidence>
<dbReference type="GO" id="GO:0016747">
    <property type="term" value="F:acyltransferase activity, transferring groups other than amino-acyl groups"/>
    <property type="evidence" value="ECO:0007669"/>
    <property type="project" value="InterPro"/>
</dbReference>
<dbReference type="SUPFAM" id="SSF55729">
    <property type="entry name" value="Acyl-CoA N-acyltransferases (Nat)"/>
    <property type="match status" value="1"/>
</dbReference>
<reference evidence="8" key="2">
    <citation type="submission" date="2023-04" db="EMBL/GenBank/DDBJ databases">
        <authorList>
            <person name="Beletskiy A.V."/>
            <person name="Mardanov A.V."/>
            <person name="Ravin N.V."/>
        </authorList>
    </citation>
    <scope>NUCLEOTIDE SEQUENCE</scope>
    <source>
        <strain evidence="8">GKL-02</strain>
    </source>
</reference>
<proteinExistence type="inferred from homology"/>
<comment type="similarity">
    <text evidence="1">Belongs to the acetyltransferase family. GNAT subfamily.</text>
</comment>
<accession>A0AA95HFC7</accession>
<dbReference type="KEGG" id="tput:QJT81_18775"/>
<keyword evidence="2" id="KW-0678">Repressor</keyword>
<name>A0AA95HFC7_9GAMM</name>
<dbReference type="PROSITE" id="PS51186">
    <property type="entry name" value="GNAT"/>
    <property type="match status" value="1"/>
</dbReference>
<keyword evidence="5" id="KW-0012">Acyltransferase</keyword>
<reference evidence="8" key="1">
    <citation type="journal article" date="2023" name="Int. J. Mol. Sci.">
        <title>Metagenomics Revealed a New Genus 'Candidatus Thiocaldithrix dubininis' gen. nov., sp. nov. and a New Species 'Candidatus Thiothrix putei' sp. nov. in the Family Thiotrichaceae, Some Members of Which Have Traits of Both Na+- and H+-Motive Energetics.</title>
        <authorList>
            <person name="Ravin N.V."/>
            <person name="Muntyan M.S."/>
            <person name="Smolyakov D.D."/>
            <person name="Rudenko T.S."/>
            <person name="Beletsky A.V."/>
            <person name="Mardanov A.V."/>
            <person name="Grabovich M.Y."/>
        </authorList>
    </citation>
    <scope>NUCLEOTIDE SEQUENCE</scope>
    <source>
        <strain evidence="8">GKL-02</strain>
    </source>
</reference>